<proteinExistence type="inferred from homology"/>
<name>E8M504_PHOS4</name>
<comment type="subcellular location">
    <subcellularLocation>
        <location evidence="1">Cell inner membrane</location>
        <topology evidence="1">Single-pass membrane protein</topology>
    </subcellularLocation>
</comment>
<gene>
    <name evidence="12" type="ORF">VISI1226_16488</name>
</gene>
<evidence type="ECO:0000256" key="3">
    <source>
        <dbReference type="ARBA" id="ARBA00022448"/>
    </source>
</evidence>
<evidence type="ECO:0000256" key="1">
    <source>
        <dbReference type="ARBA" id="ARBA00004377"/>
    </source>
</evidence>
<evidence type="ECO:0000256" key="8">
    <source>
        <dbReference type="ARBA" id="ARBA00022989"/>
    </source>
</evidence>
<comment type="caution">
    <text evidence="12">The sequence shown here is derived from an EMBL/GenBank/DDBJ whole genome shotgun (WGS) entry which is preliminary data.</text>
</comment>
<sequence length="163" mass="18490">MKALLGPLQNWWSKISLREQRLVMICSLFVVLGGVYWGLIQPVAERAEAAQMRIQSEKQLLSWVKDQADTISQLRTQSGQVVSGQPLNQAVSSSARRYKVELVRVQPRGEQLQVWIAPMPFNQFVEWITALQENHGILVSFLDIDKGDSEGVIEVKRLQFTKG</sequence>
<organism evidence="12 13">
    <name type="scientific">Vibrio sinaloensis DSM 21326</name>
    <dbReference type="NCBI Taxonomy" id="945550"/>
    <lineage>
        <taxon>Bacteria</taxon>
        <taxon>Pseudomonadati</taxon>
        <taxon>Pseudomonadota</taxon>
        <taxon>Gammaproteobacteria</taxon>
        <taxon>Vibrionales</taxon>
        <taxon>Vibrionaceae</taxon>
        <taxon>Vibrio</taxon>
        <taxon>Vibrio oreintalis group</taxon>
    </lineage>
</organism>
<dbReference type="AlphaFoldDB" id="E8M504"/>
<comment type="similarity">
    <text evidence="2 10">Belongs to the GSP M family.</text>
</comment>
<reference evidence="12 13" key="1">
    <citation type="journal article" date="2012" name="Int. J. Syst. Evol. Microbiol.">
        <title>Vibrio caribbeanicus sp. nov., isolated from the marine sponge Scleritoderma cyanea.</title>
        <authorList>
            <person name="Hoffmann M."/>
            <person name="Monday S.R."/>
            <person name="Allard M.W."/>
            <person name="Strain E.A."/>
            <person name="Whittaker P."/>
            <person name="Naum M."/>
            <person name="McCarthy P.J."/>
            <person name="Lopez J.V."/>
            <person name="Fischer M."/>
            <person name="Brown E.W."/>
        </authorList>
    </citation>
    <scope>NUCLEOTIDE SEQUENCE [LARGE SCALE GENOMIC DNA]</scope>
    <source>
        <strain evidence="13">DSMZ 21326</strain>
    </source>
</reference>
<feature type="transmembrane region" description="Helical" evidence="11">
    <location>
        <begin position="21"/>
        <end position="39"/>
    </location>
</feature>
<keyword evidence="4 10" id="KW-1003">Cell membrane</keyword>
<keyword evidence="3 10" id="KW-0813">Transport</keyword>
<evidence type="ECO:0000256" key="7">
    <source>
        <dbReference type="ARBA" id="ARBA00022927"/>
    </source>
</evidence>
<evidence type="ECO:0000256" key="9">
    <source>
        <dbReference type="ARBA" id="ARBA00023136"/>
    </source>
</evidence>
<keyword evidence="9 10" id="KW-0472">Membrane</keyword>
<dbReference type="InterPro" id="IPR023229">
    <property type="entry name" value="T2SS_M_periplasmic_sf"/>
</dbReference>
<dbReference type="GO" id="GO:0015628">
    <property type="term" value="P:protein secretion by the type II secretion system"/>
    <property type="evidence" value="ECO:0007669"/>
    <property type="project" value="InterPro"/>
</dbReference>
<keyword evidence="8 11" id="KW-1133">Transmembrane helix</keyword>
<dbReference type="Gene3D" id="3.30.1360.100">
    <property type="entry name" value="General secretion pathway protein M, EpsM"/>
    <property type="match status" value="1"/>
</dbReference>
<dbReference type="SUPFAM" id="SSF103054">
    <property type="entry name" value="General secretion pathway protein M, EpsM"/>
    <property type="match status" value="1"/>
</dbReference>
<dbReference type="EMBL" id="AEVT01000053">
    <property type="protein sequence ID" value="EGA70855.1"/>
    <property type="molecule type" value="Genomic_DNA"/>
</dbReference>
<dbReference type="eggNOG" id="COG3149">
    <property type="taxonomic scope" value="Bacteria"/>
</dbReference>
<dbReference type="Pfam" id="PF04612">
    <property type="entry name" value="T2SSM"/>
    <property type="match status" value="1"/>
</dbReference>
<evidence type="ECO:0000256" key="10">
    <source>
        <dbReference type="PIRNR" id="PIRNR006291"/>
    </source>
</evidence>
<evidence type="ECO:0000313" key="12">
    <source>
        <dbReference type="EMBL" id="EGA70855.1"/>
    </source>
</evidence>
<dbReference type="GO" id="GO:0015627">
    <property type="term" value="C:type II protein secretion system complex"/>
    <property type="evidence" value="ECO:0007669"/>
    <property type="project" value="InterPro"/>
</dbReference>
<evidence type="ECO:0000313" key="13">
    <source>
        <dbReference type="Proteomes" id="UP000006228"/>
    </source>
</evidence>
<evidence type="ECO:0000256" key="2">
    <source>
        <dbReference type="ARBA" id="ARBA00010637"/>
    </source>
</evidence>
<dbReference type="GO" id="GO:0005886">
    <property type="term" value="C:plasma membrane"/>
    <property type="evidence" value="ECO:0007669"/>
    <property type="project" value="UniProtKB-SubCell"/>
</dbReference>
<dbReference type="RefSeq" id="WP_008075658.1">
    <property type="nucleotide sequence ID" value="NZ_AEVT01000053.1"/>
</dbReference>
<keyword evidence="7 10" id="KW-0653">Protein transport</keyword>
<protein>
    <recommendedName>
        <fullName evidence="10">Type II secretion system protein M</fullName>
        <shortName evidence="10">T2SS protein M</shortName>
    </recommendedName>
    <alternativeName>
        <fullName evidence="10">General secretion pathway protein M</fullName>
    </alternativeName>
</protein>
<evidence type="ECO:0000256" key="4">
    <source>
        <dbReference type="ARBA" id="ARBA00022475"/>
    </source>
</evidence>
<evidence type="ECO:0000256" key="5">
    <source>
        <dbReference type="ARBA" id="ARBA00022519"/>
    </source>
</evidence>
<dbReference type="InterPro" id="IPR007690">
    <property type="entry name" value="T2SS_GspM"/>
</dbReference>
<dbReference type="GeneID" id="95568697"/>
<dbReference type="PIRSF" id="PIRSF006291">
    <property type="entry name" value="GspM"/>
    <property type="match status" value="1"/>
</dbReference>
<evidence type="ECO:0000256" key="6">
    <source>
        <dbReference type="ARBA" id="ARBA00022692"/>
    </source>
</evidence>
<comment type="function">
    <text evidence="10">Inner membrane component of the type II secretion system required for the energy-dependent secretion of extracellular factors such as proteases and toxins from the periplasm.</text>
</comment>
<keyword evidence="5 10" id="KW-0997">Cell inner membrane</keyword>
<dbReference type="OrthoDB" id="6624834at2"/>
<keyword evidence="6 11" id="KW-0812">Transmembrane</keyword>
<accession>E8M504</accession>
<dbReference type="Proteomes" id="UP000006228">
    <property type="component" value="Unassembled WGS sequence"/>
</dbReference>
<evidence type="ECO:0000256" key="11">
    <source>
        <dbReference type="SAM" id="Phobius"/>
    </source>
</evidence>